<gene>
    <name evidence="2" type="ORF">SAMN05428642_103127</name>
</gene>
<reference evidence="2 3" key="1">
    <citation type="submission" date="2016-10" db="EMBL/GenBank/DDBJ databases">
        <authorList>
            <person name="de Groot N.N."/>
        </authorList>
    </citation>
    <scope>NUCLEOTIDE SEQUENCE [LARGE SCALE GENOMIC DNA]</scope>
    <source>
        <strain evidence="2 3">DSM 18180</strain>
    </source>
</reference>
<dbReference type="OrthoDB" id="1446080at2"/>
<evidence type="ECO:0000313" key="2">
    <source>
        <dbReference type="EMBL" id="SFZ93427.1"/>
    </source>
</evidence>
<sequence>MKLKLYIILIFSMLSMGFVKAQTLSTKETKIVLVVNEKTDEVKHIELFSNFKKITQKEMLSKYPDYKFYIGILQGKYSLDQNRVILHKDATITLYTNKRYLPNEDLFPSDGLSAGDNFTLGKTTTEVISNKKGELILKTIEK</sequence>
<evidence type="ECO:0008006" key="4">
    <source>
        <dbReference type="Google" id="ProtNLM"/>
    </source>
</evidence>
<feature type="signal peptide" evidence="1">
    <location>
        <begin position="1"/>
        <end position="21"/>
    </location>
</feature>
<feature type="chain" id="PRO_5012476228" description="Cyclophilin-like domain-containing protein" evidence="1">
    <location>
        <begin position="22"/>
        <end position="142"/>
    </location>
</feature>
<proteinExistence type="predicted"/>
<dbReference type="AlphaFoldDB" id="A0A1K2IP06"/>
<dbReference type="Proteomes" id="UP000182544">
    <property type="component" value="Unassembled WGS sequence"/>
</dbReference>
<accession>A0A1K2IP06</accession>
<keyword evidence="3" id="KW-1185">Reference proteome</keyword>
<keyword evidence="1" id="KW-0732">Signal</keyword>
<dbReference type="RefSeq" id="WP_143144310.1">
    <property type="nucleotide sequence ID" value="NZ_FPKV01000003.1"/>
</dbReference>
<organism evidence="2 3">
    <name type="scientific">Flaviramulus basaltis</name>
    <dbReference type="NCBI Taxonomy" id="369401"/>
    <lineage>
        <taxon>Bacteria</taxon>
        <taxon>Pseudomonadati</taxon>
        <taxon>Bacteroidota</taxon>
        <taxon>Flavobacteriia</taxon>
        <taxon>Flavobacteriales</taxon>
        <taxon>Flavobacteriaceae</taxon>
        <taxon>Flaviramulus</taxon>
    </lineage>
</organism>
<protein>
    <recommendedName>
        <fullName evidence="4">Cyclophilin-like domain-containing protein</fullName>
    </recommendedName>
</protein>
<evidence type="ECO:0000256" key="1">
    <source>
        <dbReference type="SAM" id="SignalP"/>
    </source>
</evidence>
<name>A0A1K2IP06_9FLAO</name>
<dbReference type="STRING" id="369401.SAMN05428642_103127"/>
<dbReference type="EMBL" id="FPKV01000003">
    <property type="protein sequence ID" value="SFZ93427.1"/>
    <property type="molecule type" value="Genomic_DNA"/>
</dbReference>
<evidence type="ECO:0000313" key="3">
    <source>
        <dbReference type="Proteomes" id="UP000182544"/>
    </source>
</evidence>